<dbReference type="Proteomes" id="UP000032300">
    <property type="component" value="Chromosome"/>
</dbReference>
<name>A0A7U4LFU5_9SPHN</name>
<gene>
    <name evidence="1" type="ORF">TS85_13870</name>
</gene>
<accession>A0A7U4LFU5</accession>
<dbReference type="EMBL" id="CP010836">
    <property type="protein sequence ID" value="AJP72628.1"/>
    <property type="molecule type" value="Genomic_DNA"/>
</dbReference>
<protein>
    <submittedName>
        <fullName evidence="1">Uncharacterized protein</fullName>
    </submittedName>
</protein>
<reference evidence="1 2" key="1">
    <citation type="journal article" date="2015" name="Int. J. Syst. Evol. Microbiol.">
        <title>Sphingomonas hengshuiensis sp. nov., isolated from lake wetland.</title>
        <authorList>
            <person name="Wei S."/>
            <person name="Wang T."/>
            <person name="Liu H."/>
            <person name="Zhang C."/>
            <person name="Guo J."/>
            <person name="Wang Q."/>
            <person name="Liang K."/>
            <person name="Zhang Z."/>
        </authorList>
    </citation>
    <scope>NUCLEOTIDE SEQUENCE [LARGE SCALE GENOMIC DNA]</scope>
    <source>
        <strain evidence="1 2">WHSC-8</strain>
    </source>
</reference>
<organism evidence="1 2">
    <name type="scientific">Sphingomonas hengshuiensis</name>
    <dbReference type="NCBI Taxonomy" id="1609977"/>
    <lineage>
        <taxon>Bacteria</taxon>
        <taxon>Pseudomonadati</taxon>
        <taxon>Pseudomonadota</taxon>
        <taxon>Alphaproteobacteria</taxon>
        <taxon>Sphingomonadales</taxon>
        <taxon>Sphingomonadaceae</taxon>
        <taxon>Sphingomonas</taxon>
    </lineage>
</organism>
<evidence type="ECO:0000313" key="2">
    <source>
        <dbReference type="Proteomes" id="UP000032300"/>
    </source>
</evidence>
<sequence length="126" mass="13024">MLAVAFVLSPAAMAQTAAPMTPAQAVAAAESGEVTGVFEFVVGSTGASGFNAYLNSAANYKDAGNLTIELHAAAINALKERLGAFPQDVLTGKRVRVKGVARRVPVGRYFQTRIAVDTADQIEIGG</sequence>
<reference evidence="1 2" key="2">
    <citation type="submission" date="2015-02" db="EMBL/GenBank/DDBJ databases">
        <title>The complete genome of Sphingomonas hengshuiensis sp. WHSC-8 isolated from soil of Hengshui Lake.</title>
        <authorList>
            <person name="Wei S."/>
            <person name="Guo J."/>
            <person name="Su C."/>
            <person name="Wu R."/>
            <person name="Zhang Z."/>
            <person name="Liang K."/>
            <person name="Li H."/>
            <person name="Wang T."/>
            <person name="Liu H."/>
            <person name="Zhang C."/>
            <person name="Li Z."/>
            <person name="Wang Q."/>
            <person name="Meng J."/>
        </authorList>
    </citation>
    <scope>NUCLEOTIDE SEQUENCE [LARGE SCALE GENOMIC DNA]</scope>
    <source>
        <strain evidence="1 2">WHSC-8</strain>
    </source>
</reference>
<dbReference type="AlphaFoldDB" id="A0A7U4LFU5"/>
<keyword evidence="2" id="KW-1185">Reference proteome</keyword>
<proteinExistence type="predicted"/>
<evidence type="ECO:0000313" key="1">
    <source>
        <dbReference type="EMBL" id="AJP72628.1"/>
    </source>
</evidence>
<dbReference type="KEGG" id="sphi:TS85_13870"/>